<protein>
    <submittedName>
        <fullName evidence="1">Uncharacterized protein</fullName>
    </submittedName>
</protein>
<proteinExistence type="predicted"/>
<evidence type="ECO:0000313" key="2">
    <source>
        <dbReference type="Proteomes" id="UP001319827"/>
    </source>
</evidence>
<organism evidence="1 2">
    <name type="scientific">Desulfuromonas versatilis</name>
    <dbReference type="NCBI Taxonomy" id="2802975"/>
    <lineage>
        <taxon>Bacteria</taxon>
        <taxon>Pseudomonadati</taxon>
        <taxon>Thermodesulfobacteriota</taxon>
        <taxon>Desulfuromonadia</taxon>
        <taxon>Desulfuromonadales</taxon>
        <taxon>Desulfuromonadaceae</taxon>
        <taxon>Desulfuromonas</taxon>
    </lineage>
</organism>
<evidence type="ECO:0000313" key="1">
    <source>
        <dbReference type="EMBL" id="BCR03000.1"/>
    </source>
</evidence>
<dbReference type="EMBL" id="AP024355">
    <property type="protein sequence ID" value="BCR03000.1"/>
    <property type="molecule type" value="Genomic_DNA"/>
</dbReference>
<gene>
    <name evidence="1" type="ORF">DESUT3_00690</name>
</gene>
<reference evidence="1 2" key="1">
    <citation type="journal article" date="2016" name="C (Basel)">
        <title>Selective Growth of and Electricity Production by Marine Exoelectrogenic Bacteria in Self-Aggregated Hydrogel of Microbially Reduced Graphene Oxide.</title>
        <authorList>
            <person name="Yoshida N."/>
            <person name="Goto Y."/>
            <person name="Miyata Y."/>
        </authorList>
    </citation>
    <scope>NUCLEOTIDE SEQUENCE [LARGE SCALE GENOMIC DNA]</scope>
    <source>
        <strain evidence="1 2">NIT-T3</strain>
    </source>
</reference>
<accession>A0ABM8HNJ4</accession>
<dbReference type="RefSeq" id="WP_221250484.1">
    <property type="nucleotide sequence ID" value="NZ_AP024355.1"/>
</dbReference>
<name>A0ABM8HNJ4_9BACT</name>
<keyword evidence="2" id="KW-1185">Reference proteome</keyword>
<dbReference type="Proteomes" id="UP001319827">
    <property type="component" value="Chromosome"/>
</dbReference>
<reference evidence="1 2" key="2">
    <citation type="journal article" date="2021" name="Int. J. Syst. Evol. Microbiol.">
        <title>Isolation and Polyphasic Characterization of Desulfuromonas versatilis sp. Nov., an Electrogenic Bacteria Capable of Versatile Metabolism Isolated from a Graphene Oxide-Reducing Enrichment Culture.</title>
        <authorList>
            <person name="Xie L."/>
            <person name="Yoshida N."/>
            <person name="Ishii S."/>
            <person name="Meng L."/>
        </authorList>
    </citation>
    <scope>NUCLEOTIDE SEQUENCE [LARGE SCALE GENOMIC DNA]</scope>
    <source>
        <strain evidence="1 2">NIT-T3</strain>
    </source>
</reference>
<sequence length="152" mass="17015">MNEYRVDKQEHPVAIFLSDGLVLEGVVFLSPYASSHSGTQSISDLLNEKEQFFPFRSNEGAFSLVNKEAVSHIRYLPTAEEEMPLGERKEVRLHFFGRESLQGVVVIDLPRGKNRLVDFINSAPPFFVLEGDGCQYVANRTLICQIAPAGTK</sequence>